<gene>
    <name evidence="2" type="ORF">WMY93_014671</name>
</gene>
<evidence type="ECO:0000256" key="1">
    <source>
        <dbReference type="SAM" id="MobiDB-lite"/>
    </source>
</evidence>
<sequence length="516" mass="57412">MEKTACPLGVFETDRVLRRERRGKGAEKDAPTDVNQSIDSVRVRSRPYELPSRERQTDQHHCQKHLQETETERGNESERETEGGNYMIGIRPEITILSAEPISSWFPGAGFPPPPPPAAQIWGSSLAPDILPPPSYEEVIREKNQEQVIVPAAAALPPSLSSSPQQSICTTTIATQTDAKSTQEAQPEEQVRRPHRPPRPILSNSTQKPSKPDVTLDQSVSFLPNGDSASSVSTQTPPSEPHSSPSASSEVQAVRQRPKPRPRSKLNLQPVRDEVKVQTLVKLREDGLRTLAARAKENNHASNPEVTGGKYLQELLEAFSSDDWGFPEQRSASQSESEDESKEEATEYEQEEDMATLRARIQAFEQMHDGNFEETKSEPSEPPKQRPEPKPRPRLPQNKPPVVSPKPKNISNSSDVLNSMDSKGFWEDDGHSVDTLEQNETSEKPMLAPKPELNIEPVYIAPVPLPRPTPSLCQPKLPPDLPSHPGLDPEDNPRNEAQVWGKRHLRCPEACCGYKK</sequence>
<proteinExistence type="predicted"/>
<comment type="caution">
    <text evidence="2">The sequence shown here is derived from an EMBL/GenBank/DDBJ whole genome shotgun (WGS) entry which is preliminary data.</text>
</comment>
<feature type="region of interest" description="Disordered" evidence="1">
    <location>
        <begin position="322"/>
        <end position="450"/>
    </location>
</feature>
<reference evidence="3" key="1">
    <citation type="submission" date="2024-04" db="EMBL/GenBank/DDBJ databases">
        <title>Salinicola lusitanus LLJ914,a marine bacterium isolated from the Okinawa Trough.</title>
        <authorList>
            <person name="Li J."/>
        </authorList>
    </citation>
    <scope>NUCLEOTIDE SEQUENCE [LARGE SCALE GENOMIC DNA]</scope>
</reference>
<dbReference type="AlphaFoldDB" id="A0AAW0P738"/>
<feature type="region of interest" description="Disordered" evidence="1">
    <location>
        <begin position="107"/>
        <end position="126"/>
    </location>
</feature>
<dbReference type="Proteomes" id="UP001460270">
    <property type="component" value="Unassembled WGS sequence"/>
</dbReference>
<evidence type="ECO:0000313" key="3">
    <source>
        <dbReference type="Proteomes" id="UP001460270"/>
    </source>
</evidence>
<feature type="compositionally biased region" description="Basic and acidic residues" evidence="1">
    <location>
        <begin position="51"/>
        <end position="82"/>
    </location>
</feature>
<feature type="region of interest" description="Disordered" evidence="1">
    <location>
        <begin position="19"/>
        <end position="87"/>
    </location>
</feature>
<protein>
    <submittedName>
        <fullName evidence="2">Uncharacterized protein</fullName>
    </submittedName>
</protein>
<feature type="compositionally biased region" description="Polar residues" evidence="1">
    <location>
        <begin position="216"/>
        <end position="232"/>
    </location>
</feature>
<feature type="compositionally biased region" description="Basic and acidic residues" evidence="1">
    <location>
        <begin position="424"/>
        <end position="434"/>
    </location>
</feature>
<feature type="compositionally biased region" description="Polar residues" evidence="1">
    <location>
        <begin position="165"/>
        <end position="185"/>
    </location>
</feature>
<evidence type="ECO:0000313" key="2">
    <source>
        <dbReference type="EMBL" id="KAK7909987.1"/>
    </source>
</evidence>
<name>A0AAW0P738_9GOBI</name>
<feature type="compositionally biased region" description="Basic and acidic residues" evidence="1">
    <location>
        <begin position="19"/>
        <end position="31"/>
    </location>
</feature>
<accession>A0AAW0P738</accession>
<feature type="region of interest" description="Disordered" evidence="1">
    <location>
        <begin position="466"/>
        <end position="497"/>
    </location>
</feature>
<feature type="compositionally biased region" description="Low complexity" evidence="1">
    <location>
        <begin position="233"/>
        <end position="254"/>
    </location>
</feature>
<feature type="compositionally biased region" description="Polar residues" evidence="1">
    <location>
        <begin position="410"/>
        <end position="421"/>
    </location>
</feature>
<feature type="region of interest" description="Disordered" evidence="1">
    <location>
        <begin position="156"/>
        <end position="273"/>
    </location>
</feature>
<organism evidence="2 3">
    <name type="scientific">Mugilogobius chulae</name>
    <name type="common">yellowstripe goby</name>
    <dbReference type="NCBI Taxonomy" id="88201"/>
    <lineage>
        <taxon>Eukaryota</taxon>
        <taxon>Metazoa</taxon>
        <taxon>Chordata</taxon>
        <taxon>Craniata</taxon>
        <taxon>Vertebrata</taxon>
        <taxon>Euteleostomi</taxon>
        <taxon>Actinopterygii</taxon>
        <taxon>Neopterygii</taxon>
        <taxon>Teleostei</taxon>
        <taxon>Neoteleostei</taxon>
        <taxon>Acanthomorphata</taxon>
        <taxon>Gobiaria</taxon>
        <taxon>Gobiiformes</taxon>
        <taxon>Gobioidei</taxon>
        <taxon>Gobiidae</taxon>
        <taxon>Gobionellinae</taxon>
        <taxon>Mugilogobius</taxon>
    </lineage>
</organism>
<feature type="compositionally biased region" description="Acidic residues" evidence="1">
    <location>
        <begin position="336"/>
        <end position="354"/>
    </location>
</feature>
<dbReference type="EMBL" id="JBBPFD010000010">
    <property type="protein sequence ID" value="KAK7909987.1"/>
    <property type="molecule type" value="Genomic_DNA"/>
</dbReference>
<keyword evidence="3" id="KW-1185">Reference proteome</keyword>
<feature type="compositionally biased region" description="Basic and acidic residues" evidence="1">
    <location>
        <begin position="366"/>
        <end position="391"/>
    </location>
</feature>